<dbReference type="GO" id="GO:0016624">
    <property type="term" value="F:oxidoreductase activity, acting on the aldehyde or oxo group of donors, disulfide as acceptor"/>
    <property type="evidence" value="ECO:0007669"/>
    <property type="project" value="InterPro"/>
</dbReference>
<dbReference type="Pfam" id="PF07734">
    <property type="entry name" value="FBA_1"/>
    <property type="match status" value="1"/>
</dbReference>
<gene>
    <name evidence="3" type="ORF">C2S53_005269</name>
</gene>
<dbReference type="PANTHER" id="PTHR31672:SF13">
    <property type="entry name" value="F-BOX PROTEIN CPR30-LIKE"/>
    <property type="match status" value="1"/>
</dbReference>
<dbReference type="Proteomes" id="UP001190926">
    <property type="component" value="Unassembled WGS sequence"/>
</dbReference>
<dbReference type="InterPro" id="IPR006527">
    <property type="entry name" value="F-box-assoc_dom_typ1"/>
</dbReference>
<dbReference type="InterPro" id="IPR001017">
    <property type="entry name" value="DH_E1"/>
</dbReference>
<dbReference type="NCBIfam" id="TIGR01640">
    <property type="entry name" value="F_box_assoc_1"/>
    <property type="match status" value="1"/>
</dbReference>
<dbReference type="SUPFAM" id="SSF52518">
    <property type="entry name" value="Thiamin diphosphate-binding fold (THDP-binding)"/>
    <property type="match status" value="1"/>
</dbReference>
<proteinExistence type="predicted"/>
<dbReference type="SUPFAM" id="SSF81383">
    <property type="entry name" value="F-box domain"/>
    <property type="match status" value="1"/>
</dbReference>
<comment type="caution">
    <text evidence="3">The sequence shown here is derived from an EMBL/GenBank/DDBJ whole genome shotgun (WGS) entry which is preliminary data.</text>
</comment>
<dbReference type="InterPro" id="IPR036047">
    <property type="entry name" value="F-box-like_dom_sf"/>
</dbReference>
<keyword evidence="1" id="KW-0560">Oxidoreductase</keyword>
<dbReference type="InterPro" id="IPR029061">
    <property type="entry name" value="THDP-binding"/>
</dbReference>
<dbReference type="InterPro" id="IPR001810">
    <property type="entry name" value="F-box_dom"/>
</dbReference>
<reference evidence="3 4" key="1">
    <citation type="journal article" date="2021" name="Nat. Commun.">
        <title>Incipient diploidization of the medicinal plant Perilla within 10,000 years.</title>
        <authorList>
            <person name="Zhang Y."/>
            <person name="Shen Q."/>
            <person name="Leng L."/>
            <person name="Zhang D."/>
            <person name="Chen S."/>
            <person name="Shi Y."/>
            <person name="Ning Z."/>
            <person name="Chen S."/>
        </authorList>
    </citation>
    <scope>NUCLEOTIDE SEQUENCE [LARGE SCALE GENOMIC DNA]</scope>
    <source>
        <strain evidence="4">cv. PC099</strain>
    </source>
</reference>
<dbReference type="SMART" id="SM00256">
    <property type="entry name" value="FBOX"/>
    <property type="match status" value="1"/>
</dbReference>
<evidence type="ECO:0000313" key="4">
    <source>
        <dbReference type="Proteomes" id="UP001190926"/>
    </source>
</evidence>
<dbReference type="PROSITE" id="PS50181">
    <property type="entry name" value="FBOX"/>
    <property type="match status" value="1"/>
</dbReference>
<feature type="domain" description="F-box" evidence="2">
    <location>
        <begin position="1"/>
        <end position="43"/>
    </location>
</feature>
<keyword evidence="4" id="KW-1185">Reference proteome</keyword>
<organism evidence="3 4">
    <name type="scientific">Perilla frutescens var. hirtella</name>
    <name type="common">Perilla citriodora</name>
    <name type="synonym">Perilla setoyensis</name>
    <dbReference type="NCBI Taxonomy" id="608512"/>
    <lineage>
        <taxon>Eukaryota</taxon>
        <taxon>Viridiplantae</taxon>
        <taxon>Streptophyta</taxon>
        <taxon>Embryophyta</taxon>
        <taxon>Tracheophyta</taxon>
        <taxon>Spermatophyta</taxon>
        <taxon>Magnoliopsida</taxon>
        <taxon>eudicotyledons</taxon>
        <taxon>Gunneridae</taxon>
        <taxon>Pentapetalae</taxon>
        <taxon>asterids</taxon>
        <taxon>lamiids</taxon>
        <taxon>Lamiales</taxon>
        <taxon>Lamiaceae</taxon>
        <taxon>Nepetoideae</taxon>
        <taxon>Elsholtzieae</taxon>
        <taxon>Perilla</taxon>
    </lineage>
</organism>
<dbReference type="EMBL" id="SDAM02000148">
    <property type="protein sequence ID" value="KAH6827472.1"/>
    <property type="molecule type" value="Genomic_DNA"/>
</dbReference>
<dbReference type="InterPro" id="IPR050796">
    <property type="entry name" value="SCF_F-box_component"/>
</dbReference>
<protein>
    <recommendedName>
        <fullName evidence="2">F-box domain-containing protein</fullName>
    </recommendedName>
</protein>
<dbReference type="Pfam" id="PF00676">
    <property type="entry name" value="E1_dh"/>
    <property type="match status" value="1"/>
</dbReference>
<dbReference type="CDD" id="cd22157">
    <property type="entry name" value="F-box_AtFBW1-like"/>
    <property type="match status" value="1"/>
</dbReference>
<dbReference type="AlphaFoldDB" id="A0AAD4P6D2"/>
<dbReference type="Gene3D" id="1.20.1280.50">
    <property type="match status" value="1"/>
</dbReference>
<evidence type="ECO:0000256" key="1">
    <source>
        <dbReference type="ARBA" id="ARBA00023002"/>
    </source>
</evidence>
<name>A0AAD4P6D2_PERFH</name>
<accession>A0AAD4P6D2</accession>
<dbReference type="Pfam" id="PF00646">
    <property type="entry name" value="F-box"/>
    <property type="match status" value="1"/>
</dbReference>
<dbReference type="InterPro" id="IPR017451">
    <property type="entry name" value="F-box-assoc_interact_dom"/>
</dbReference>
<sequence>MSDAPSDVLHEILCRVPAESLLRFRTVCKSWKCIIDDPSFIQLHTRNLQQHSLSTILITESKGGGICSVSLDRLKDSCSFQIIDVDPFKKLIHGGVPRLLEAPAASCNGLILISNRRICTSWAIWNPLTRYLHEIELPQPRADFPSLSGRAVSVGFGYDAAADDYKVVRIDRLHPGGVIVHYRTLVYSMKLRSWRKIQNCPYDISFVGDGVFLNGALHWQSRDGITALHLGKEEYSLLPRPHPLSWPRFTSELLDALDGYLFLSYYPENKKGLDVWVMRDYGVDWSWMKLCSIDILSGVAGGLRPVAYVKSKRQVFLEHCGGGLFWLDLEKNSVKEVAIEGHRSVSFSQFSPGSLVRLDNSDSVVVKRPRGGAKRKRNKACARLKLKFCLRDTVHRVNARFPALTDQRIDLINAPDEKIPRNRHGRITHISGRSDGKPGERAAGHAASEFFFGFECGMQVMVLLLRGRTQLPQAADVAYSLKMDGKEACVVAFTGDGGTSEVLCRSPPPRCHRRHRRITTAVAGAAAMSPENGPAEPARINETIFEVIVPPCARHPVSYENIECLTRLEFGSFKLWDRIHYPLLDSWAGGRVYKLRHCRKGQLRGRLEDDGAEGDFHIALNFAAVMEAPVMFICRRNNGWAISTLISQQFRSS</sequence>
<dbReference type="PANTHER" id="PTHR31672">
    <property type="entry name" value="BNACNNG10540D PROTEIN"/>
    <property type="match status" value="1"/>
</dbReference>
<evidence type="ECO:0000313" key="3">
    <source>
        <dbReference type="EMBL" id="KAH6827472.1"/>
    </source>
</evidence>
<evidence type="ECO:0000259" key="2">
    <source>
        <dbReference type="PROSITE" id="PS50181"/>
    </source>
</evidence>
<dbReference type="Gene3D" id="3.40.50.970">
    <property type="match status" value="1"/>
</dbReference>